<evidence type="ECO:0000259" key="1">
    <source>
        <dbReference type="Pfam" id="PF17109"/>
    </source>
</evidence>
<reference evidence="2" key="1">
    <citation type="submission" date="2019-10" db="EMBL/GenBank/DDBJ databases">
        <authorList>
            <consortium name="DOE Joint Genome Institute"/>
            <person name="Kuo A."/>
            <person name="Miyauchi S."/>
            <person name="Kiss E."/>
            <person name="Drula E."/>
            <person name="Kohler A."/>
            <person name="Sanchez-Garcia M."/>
            <person name="Andreopoulos B."/>
            <person name="Barry K.W."/>
            <person name="Bonito G."/>
            <person name="Buee M."/>
            <person name="Carver A."/>
            <person name="Chen C."/>
            <person name="Cichocki N."/>
            <person name="Clum A."/>
            <person name="Culley D."/>
            <person name="Crous P.W."/>
            <person name="Fauchery L."/>
            <person name="Girlanda M."/>
            <person name="Hayes R."/>
            <person name="Keri Z."/>
            <person name="LaButti K."/>
            <person name="Lipzen A."/>
            <person name="Lombard V."/>
            <person name="Magnuson J."/>
            <person name="Maillard F."/>
            <person name="Morin E."/>
            <person name="Murat C."/>
            <person name="Nolan M."/>
            <person name="Ohm R."/>
            <person name="Pangilinan J."/>
            <person name="Pereira M."/>
            <person name="Perotto S."/>
            <person name="Peter M."/>
            <person name="Riley R."/>
            <person name="Sitrit Y."/>
            <person name="Stielow B."/>
            <person name="Szollosi G."/>
            <person name="Zifcakova L."/>
            <person name="Stursova M."/>
            <person name="Spatafora J.W."/>
            <person name="Tedersoo L."/>
            <person name="Vaario L.-M."/>
            <person name="Yamada A."/>
            <person name="Yan M."/>
            <person name="Wang P."/>
            <person name="Xu J."/>
            <person name="Bruns T."/>
            <person name="Baldrian P."/>
            <person name="Vilgalys R."/>
            <person name="Henrissat B."/>
            <person name="Grigoriev I.V."/>
            <person name="Hibbett D."/>
            <person name="Nagy L.G."/>
            <person name="Martin F.M."/>
        </authorList>
    </citation>
    <scope>NUCLEOTIDE SEQUENCE</scope>
    <source>
        <strain evidence="2">Prilba</strain>
    </source>
</reference>
<gene>
    <name evidence="2" type="ORF">DFH94DRAFT_300342</name>
</gene>
<protein>
    <recommendedName>
        <fullName evidence="1">Fungal STAND N-terminal Goodbye domain-containing protein</fullName>
    </recommendedName>
</protein>
<evidence type="ECO:0000313" key="3">
    <source>
        <dbReference type="Proteomes" id="UP000759537"/>
    </source>
</evidence>
<comment type="caution">
    <text evidence="2">The sequence shown here is derived from an EMBL/GenBank/DDBJ whole genome shotgun (WGS) entry which is preliminary data.</text>
</comment>
<keyword evidence="3" id="KW-1185">Reference proteome</keyword>
<organism evidence="2 3">
    <name type="scientific">Russula ochroleuca</name>
    <dbReference type="NCBI Taxonomy" id="152965"/>
    <lineage>
        <taxon>Eukaryota</taxon>
        <taxon>Fungi</taxon>
        <taxon>Dikarya</taxon>
        <taxon>Basidiomycota</taxon>
        <taxon>Agaricomycotina</taxon>
        <taxon>Agaricomycetes</taxon>
        <taxon>Russulales</taxon>
        <taxon>Russulaceae</taxon>
        <taxon>Russula</taxon>
    </lineage>
</organism>
<evidence type="ECO:0000313" key="2">
    <source>
        <dbReference type="EMBL" id="KAF8467017.1"/>
    </source>
</evidence>
<dbReference type="OrthoDB" id="448455at2759"/>
<dbReference type="InterPro" id="IPR031350">
    <property type="entry name" value="Goodbye_dom"/>
</dbReference>
<accession>A0A9P5JWY1</accession>
<reference evidence="2" key="2">
    <citation type="journal article" date="2020" name="Nat. Commun.">
        <title>Large-scale genome sequencing of mycorrhizal fungi provides insights into the early evolution of symbiotic traits.</title>
        <authorList>
            <person name="Miyauchi S."/>
            <person name="Kiss E."/>
            <person name="Kuo A."/>
            <person name="Drula E."/>
            <person name="Kohler A."/>
            <person name="Sanchez-Garcia M."/>
            <person name="Morin E."/>
            <person name="Andreopoulos B."/>
            <person name="Barry K.W."/>
            <person name="Bonito G."/>
            <person name="Buee M."/>
            <person name="Carver A."/>
            <person name="Chen C."/>
            <person name="Cichocki N."/>
            <person name="Clum A."/>
            <person name="Culley D."/>
            <person name="Crous P.W."/>
            <person name="Fauchery L."/>
            <person name="Girlanda M."/>
            <person name="Hayes R.D."/>
            <person name="Keri Z."/>
            <person name="LaButti K."/>
            <person name="Lipzen A."/>
            <person name="Lombard V."/>
            <person name="Magnuson J."/>
            <person name="Maillard F."/>
            <person name="Murat C."/>
            <person name="Nolan M."/>
            <person name="Ohm R.A."/>
            <person name="Pangilinan J."/>
            <person name="Pereira M.F."/>
            <person name="Perotto S."/>
            <person name="Peter M."/>
            <person name="Pfister S."/>
            <person name="Riley R."/>
            <person name="Sitrit Y."/>
            <person name="Stielow J.B."/>
            <person name="Szollosi G."/>
            <person name="Zifcakova L."/>
            <person name="Stursova M."/>
            <person name="Spatafora J.W."/>
            <person name="Tedersoo L."/>
            <person name="Vaario L.M."/>
            <person name="Yamada A."/>
            <person name="Yan M."/>
            <person name="Wang P."/>
            <person name="Xu J."/>
            <person name="Bruns T."/>
            <person name="Baldrian P."/>
            <person name="Vilgalys R."/>
            <person name="Dunand C."/>
            <person name="Henrissat B."/>
            <person name="Grigoriev I.V."/>
            <person name="Hibbett D."/>
            <person name="Nagy L.G."/>
            <person name="Martin F.M."/>
        </authorList>
    </citation>
    <scope>NUCLEOTIDE SEQUENCE</scope>
    <source>
        <strain evidence="2">Prilba</strain>
    </source>
</reference>
<dbReference type="AlphaFoldDB" id="A0A9P5JWY1"/>
<sequence length="271" mass="29928">MSINPSPELKSLFEVALNEFEKRAGTNLVHHQIIDKLVNCESADSVIDLLQEQAQAFRNFRGNDGRLMTWLKRNVSVLYTLSTSGVLGEGIGLPFPPAKAVFAGLAILLGAIKDISTSYDALVDLFESFESFLRRLDIYTKIPSTTAMTEIIVKILIELLSTISLAIQQAKQGRLNKLGKRLLGEKDVEAVLERLDRLTREEAQTTATQTLELVYGLVKNIKLVLEGRSVLMNDVHRTLVLIQQLVSDINKSRLTGILPAVAISSGSVKEL</sequence>
<name>A0A9P5JWY1_9AGAM</name>
<feature type="domain" description="Fungal STAND N-terminal Goodbye" evidence="1">
    <location>
        <begin position="14"/>
        <end position="139"/>
    </location>
</feature>
<dbReference type="Pfam" id="PF17109">
    <property type="entry name" value="Goodbye"/>
    <property type="match status" value="1"/>
</dbReference>
<proteinExistence type="predicted"/>
<dbReference type="Proteomes" id="UP000759537">
    <property type="component" value="Unassembled WGS sequence"/>
</dbReference>
<dbReference type="EMBL" id="WHVB01000038">
    <property type="protein sequence ID" value="KAF8467017.1"/>
    <property type="molecule type" value="Genomic_DNA"/>
</dbReference>